<dbReference type="Gene3D" id="1.10.286.70">
    <property type="entry name" value="Get5 dimerization domain"/>
    <property type="match status" value="1"/>
</dbReference>
<evidence type="ECO:0000256" key="2">
    <source>
        <dbReference type="ARBA" id="ARBA00022490"/>
    </source>
</evidence>
<organism evidence="5 6">
    <name type="scientific">Diplocarpon rosae</name>
    <dbReference type="NCBI Taxonomy" id="946125"/>
    <lineage>
        <taxon>Eukaryota</taxon>
        <taxon>Fungi</taxon>
        <taxon>Dikarya</taxon>
        <taxon>Ascomycota</taxon>
        <taxon>Pezizomycotina</taxon>
        <taxon>Leotiomycetes</taxon>
        <taxon>Helotiales</taxon>
        <taxon>Drepanopezizaceae</taxon>
        <taxon>Diplocarpon</taxon>
    </lineage>
</organism>
<dbReference type="Pfam" id="PF12754">
    <property type="entry name" value="Get5_N"/>
    <property type="match status" value="1"/>
</dbReference>
<accession>A0AAD9SV64</accession>
<dbReference type="Gene3D" id="3.10.20.90">
    <property type="entry name" value="Phosphatidylinositol 3-kinase Catalytic Subunit, Chain A, domain 1"/>
    <property type="match status" value="1"/>
</dbReference>
<keyword evidence="2" id="KW-0963">Cytoplasm</keyword>
<evidence type="ECO:0000313" key="6">
    <source>
        <dbReference type="Proteomes" id="UP001285354"/>
    </source>
</evidence>
<dbReference type="InterPro" id="IPR049256">
    <property type="entry name" value="Get5_C"/>
</dbReference>
<dbReference type="InterPro" id="IPR000626">
    <property type="entry name" value="Ubiquitin-like_dom"/>
</dbReference>
<dbReference type="GO" id="GO:0006620">
    <property type="term" value="P:post-translational protein targeting to endoplasmic reticulum membrane"/>
    <property type="evidence" value="ECO:0007669"/>
    <property type="project" value="InterPro"/>
</dbReference>
<dbReference type="GO" id="GO:0005829">
    <property type="term" value="C:cytosol"/>
    <property type="evidence" value="ECO:0007669"/>
    <property type="project" value="UniProtKB-SubCell"/>
</dbReference>
<name>A0AAD9SV64_9HELO</name>
<protein>
    <recommendedName>
        <fullName evidence="4">Ubiquitin-like domain-containing protein</fullName>
    </recommendedName>
</protein>
<proteinExistence type="predicted"/>
<dbReference type="SUPFAM" id="SSF54236">
    <property type="entry name" value="Ubiquitin-like"/>
    <property type="match status" value="1"/>
</dbReference>
<dbReference type="Pfam" id="PF17183">
    <property type="entry name" value="Get5_C"/>
    <property type="match status" value="1"/>
</dbReference>
<gene>
    <name evidence="5" type="ORF">QTJ16_006156</name>
</gene>
<dbReference type="InterPro" id="IPR029071">
    <property type="entry name" value="Ubiquitin-like_domsf"/>
</dbReference>
<dbReference type="AlphaFoldDB" id="A0AAD9SV64"/>
<dbReference type="PROSITE" id="PS50053">
    <property type="entry name" value="UBIQUITIN_2"/>
    <property type="match status" value="1"/>
</dbReference>
<sequence length="203" mass="22684">MTELSFAQTFLTTLDSKPNKITADHVEDPKTYPARSAYILPKMQRPMLKKMKLSPGTERSLSVNLKSLRNPPLDITLASQPLSTSVLNLKETLSAQTSIPVSKLRLLFNKKPTPDSKVLKDLVGEENEKVEFGVMVIGGAAVLKRSGSEEVEPKVQQPMGSGKEVLDTPEFWADLKGFLTQRLKDEKEGEKIWGVFKEARERM</sequence>
<evidence type="ECO:0000259" key="4">
    <source>
        <dbReference type="PROSITE" id="PS50053"/>
    </source>
</evidence>
<dbReference type="EMBL" id="JAUBYV010000010">
    <property type="protein sequence ID" value="KAK2624206.1"/>
    <property type="molecule type" value="Genomic_DNA"/>
</dbReference>
<evidence type="ECO:0000313" key="5">
    <source>
        <dbReference type="EMBL" id="KAK2624206.1"/>
    </source>
</evidence>
<comment type="caution">
    <text evidence="5">The sequence shown here is derived from an EMBL/GenBank/DDBJ whole genome shotgun (WGS) entry which is preliminary data.</text>
</comment>
<comment type="subcellular location">
    <subcellularLocation>
        <location evidence="1">Cytoplasm</location>
        <location evidence="1">Cytosol</location>
    </subcellularLocation>
</comment>
<evidence type="ECO:0000256" key="1">
    <source>
        <dbReference type="ARBA" id="ARBA00004514"/>
    </source>
</evidence>
<feature type="region of interest" description="Disordered" evidence="3">
    <location>
        <begin position="147"/>
        <end position="166"/>
    </location>
</feature>
<dbReference type="InterPro" id="IPR047154">
    <property type="entry name" value="UBL4A-like"/>
</dbReference>
<reference evidence="5" key="1">
    <citation type="submission" date="2023-06" db="EMBL/GenBank/DDBJ databases">
        <title>Draft genome of Marssonina rosae.</title>
        <authorList>
            <person name="Cheng Q."/>
        </authorList>
    </citation>
    <scope>NUCLEOTIDE SEQUENCE</scope>
    <source>
        <strain evidence="5">R4</strain>
    </source>
</reference>
<dbReference type="PANTHER" id="PTHR46555:SF1">
    <property type="entry name" value="UBIQUITIN-LIKE PROTEIN 4A"/>
    <property type="match status" value="1"/>
</dbReference>
<dbReference type="InterPro" id="IPR024737">
    <property type="entry name" value="Get5_N"/>
</dbReference>
<keyword evidence="6" id="KW-1185">Reference proteome</keyword>
<dbReference type="Proteomes" id="UP001285354">
    <property type="component" value="Unassembled WGS sequence"/>
</dbReference>
<dbReference type="CDD" id="cd17039">
    <property type="entry name" value="Ubl_ubiquitin_like"/>
    <property type="match status" value="1"/>
</dbReference>
<evidence type="ECO:0000256" key="3">
    <source>
        <dbReference type="SAM" id="MobiDB-lite"/>
    </source>
</evidence>
<dbReference type="PANTHER" id="PTHR46555">
    <property type="entry name" value="UBIQUITIN-LIKE PROTEIN 4A"/>
    <property type="match status" value="1"/>
</dbReference>
<feature type="domain" description="Ubiquitin-like" evidence="4">
    <location>
        <begin position="61"/>
        <end position="139"/>
    </location>
</feature>